<accession>A0A804P1I6</accession>
<organism evidence="2 3">
    <name type="scientific">Zea mays</name>
    <name type="common">Maize</name>
    <dbReference type="NCBI Taxonomy" id="4577"/>
    <lineage>
        <taxon>Eukaryota</taxon>
        <taxon>Viridiplantae</taxon>
        <taxon>Streptophyta</taxon>
        <taxon>Embryophyta</taxon>
        <taxon>Tracheophyta</taxon>
        <taxon>Spermatophyta</taxon>
        <taxon>Magnoliopsida</taxon>
        <taxon>Liliopsida</taxon>
        <taxon>Poales</taxon>
        <taxon>Poaceae</taxon>
        <taxon>PACMAD clade</taxon>
        <taxon>Panicoideae</taxon>
        <taxon>Andropogonodae</taxon>
        <taxon>Andropogoneae</taxon>
        <taxon>Tripsacinae</taxon>
        <taxon>Zea</taxon>
    </lineage>
</organism>
<evidence type="ECO:0000313" key="2">
    <source>
        <dbReference type="EnsemblPlants" id="Zm00001eb201990_P001"/>
    </source>
</evidence>
<sequence length="138" mass="14918">MPTSCTSRGRAPAPGPTCMSTLSPIVSLSHPTGRRDAPFLFSSILLVLVFLSHIFFYRWFVSAGVVGPELPVPSRPWFRILPCGADEPSVEPARSVPSWQPVRQPVWRPRHGSPCAACATASVACLQQPRLGRCVAPA</sequence>
<reference evidence="2" key="3">
    <citation type="submission" date="2021-05" db="UniProtKB">
        <authorList>
            <consortium name="EnsemblPlants"/>
        </authorList>
    </citation>
    <scope>IDENTIFICATION</scope>
    <source>
        <strain evidence="2">cv. B73</strain>
    </source>
</reference>
<protein>
    <submittedName>
        <fullName evidence="2">Uncharacterized protein</fullName>
    </submittedName>
</protein>
<dbReference type="Proteomes" id="UP000007305">
    <property type="component" value="Chromosome 4"/>
</dbReference>
<dbReference type="AlphaFoldDB" id="A0A804P1I6"/>
<keyword evidence="3" id="KW-1185">Reference proteome</keyword>
<keyword evidence="1" id="KW-1133">Transmembrane helix</keyword>
<reference evidence="3" key="1">
    <citation type="journal article" date="2009" name="Science">
        <title>The B73 maize genome: complexity, diversity, and dynamics.</title>
        <authorList>
            <person name="Schnable P.S."/>
            <person name="Ware D."/>
            <person name="Fulton R.S."/>
            <person name="Stein J.C."/>
            <person name="Wei F."/>
            <person name="Pasternak S."/>
            <person name="Liang C."/>
            <person name="Zhang J."/>
            <person name="Fulton L."/>
            <person name="Graves T.A."/>
            <person name="Minx P."/>
            <person name="Reily A.D."/>
            <person name="Courtney L."/>
            <person name="Kruchowski S.S."/>
            <person name="Tomlinson C."/>
            <person name="Strong C."/>
            <person name="Delehaunty K."/>
            <person name="Fronick C."/>
            <person name="Courtney B."/>
            <person name="Rock S.M."/>
            <person name="Belter E."/>
            <person name="Du F."/>
            <person name="Kim K."/>
            <person name="Abbott R.M."/>
            <person name="Cotton M."/>
            <person name="Levy A."/>
            <person name="Marchetto P."/>
            <person name="Ochoa K."/>
            <person name="Jackson S.M."/>
            <person name="Gillam B."/>
            <person name="Chen W."/>
            <person name="Yan L."/>
            <person name="Higginbotham J."/>
            <person name="Cardenas M."/>
            <person name="Waligorski J."/>
            <person name="Applebaum E."/>
            <person name="Phelps L."/>
            <person name="Falcone J."/>
            <person name="Kanchi K."/>
            <person name="Thane T."/>
            <person name="Scimone A."/>
            <person name="Thane N."/>
            <person name="Henke J."/>
            <person name="Wang T."/>
            <person name="Ruppert J."/>
            <person name="Shah N."/>
            <person name="Rotter K."/>
            <person name="Hodges J."/>
            <person name="Ingenthron E."/>
            <person name="Cordes M."/>
            <person name="Kohlberg S."/>
            <person name="Sgro J."/>
            <person name="Delgado B."/>
            <person name="Mead K."/>
            <person name="Chinwalla A."/>
            <person name="Leonard S."/>
            <person name="Crouse K."/>
            <person name="Collura K."/>
            <person name="Kudrna D."/>
            <person name="Currie J."/>
            <person name="He R."/>
            <person name="Angelova A."/>
            <person name="Rajasekar S."/>
            <person name="Mueller T."/>
            <person name="Lomeli R."/>
            <person name="Scara G."/>
            <person name="Ko A."/>
            <person name="Delaney K."/>
            <person name="Wissotski M."/>
            <person name="Lopez G."/>
            <person name="Campos D."/>
            <person name="Braidotti M."/>
            <person name="Ashley E."/>
            <person name="Golser W."/>
            <person name="Kim H."/>
            <person name="Lee S."/>
            <person name="Lin J."/>
            <person name="Dujmic Z."/>
            <person name="Kim W."/>
            <person name="Talag J."/>
            <person name="Zuccolo A."/>
            <person name="Fan C."/>
            <person name="Sebastian A."/>
            <person name="Kramer M."/>
            <person name="Spiegel L."/>
            <person name="Nascimento L."/>
            <person name="Zutavern T."/>
            <person name="Miller B."/>
            <person name="Ambroise C."/>
            <person name="Muller S."/>
            <person name="Spooner W."/>
            <person name="Narechania A."/>
            <person name="Ren L."/>
            <person name="Wei S."/>
            <person name="Kumari S."/>
            <person name="Faga B."/>
            <person name="Levy M.J."/>
            <person name="McMahan L."/>
            <person name="Van Buren P."/>
            <person name="Vaughn M.W."/>
            <person name="Ying K."/>
            <person name="Yeh C.-T."/>
            <person name="Emrich S.J."/>
            <person name="Jia Y."/>
            <person name="Kalyanaraman A."/>
            <person name="Hsia A.-P."/>
            <person name="Barbazuk W.B."/>
            <person name="Baucom R.S."/>
            <person name="Brutnell T.P."/>
            <person name="Carpita N.C."/>
            <person name="Chaparro C."/>
            <person name="Chia J.-M."/>
            <person name="Deragon J.-M."/>
            <person name="Estill J.C."/>
            <person name="Fu Y."/>
            <person name="Jeddeloh J.A."/>
            <person name="Han Y."/>
            <person name="Lee H."/>
            <person name="Li P."/>
            <person name="Lisch D.R."/>
            <person name="Liu S."/>
            <person name="Liu Z."/>
            <person name="Nagel D.H."/>
            <person name="McCann M.C."/>
            <person name="SanMiguel P."/>
            <person name="Myers A.M."/>
            <person name="Nettleton D."/>
            <person name="Nguyen J."/>
            <person name="Penning B.W."/>
            <person name="Ponnala L."/>
            <person name="Schneider K.L."/>
            <person name="Schwartz D.C."/>
            <person name="Sharma A."/>
            <person name="Soderlund C."/>
            <person name="Springer N.M."/>
            <person name="Sun Q."/>
            <person name="Wang H."/>
            <person name="Waterman M."/>
            <person name="Westerman R."/>
            <person name="Wolfgruber T.K."/>
            <person name="Yang L."/>
            <person name="Yu Y."/>
            <person name="Zhang L."/>
            <person name="Zhou S."/>
            <person name="Zhu Q."/>
            <person name="Bennetzen J.L."/>
            <person name="Dawe R.K."/>
            <person name="Jiang J."/>
            <person name="Jiang N."/>
            <person name="Presting G.G."/>
            <person name="Wessler S.R."/>
            <person name="Aluru S."/>
            <person name="Martienssen R.A."/>
            <person name="Clifton S.W."/>
            <person name="McCombie W.R."/>
            <person name="Wing R.A."/>
            <person name="Wilson R.K."/>
        </authorList>
    </citation>
    <scope>NUCLEOTIDE SEQUENCE [LARGE SCALE GENOMIC DNA]</scope>
    <source>
        <strain evidence="3">cv. B73</strain>
    </source>
</reference>
<dbReference type="EnsemblPlants" id="Zm00001eb201990_T001">
    <property type="protein sequence ID" value="Zm00001eb201990_P001"/>
    <property type="gene ID" value="Zm00001eb201990"/>
</dbReference>
<evidence type="ECO:0000256" key="1">
    <source>
        <dbReference type="SAM" id="Phobius"/>
    </source>
</evidence>
<feature type="transmembrane region" description="Helical" evidence="1">
    <location>
        <begin position="39"/>
        <end position="60"/>
    </location>
</feature>
<dbReference type="Gramene" id="Zm00001eb201990_T001">
    <property type="protein sequence ID" value="Zm00001eb201990_P001"/>
    <property type="gene ID" value="Zm00001eb201990"/>
</dbReference>
<keyword evidence="1" id="KW-0472">Membrane</keyword>
<name>A0A804P1I6_MAIZE</name>
<proteinExistence type="predicted"/>
<keyword evidence="1" id="KW-0812">Transmembrane</keyword>
<dbReference type="InParanoid" id="A0A804P1I6"/>
<evidence type="ECO:0000313" key="3">
    <source>
        <dbReference type="Proteomes" id="UP000007305"/>
    </source>
</evidence>
<reference evidence="2" key="2">
    <citation type="submission" date="2019-07" db="EMBL/GenBank/DDBJ databases">
        <authorList>
            <person name="Seetharam A."/>
            <person name="Woodhouse M."/>
            <person name="Cannon E."/>
        </authorList>
    </citation>
    <scope>NUCLEOTIDE SEQUENCE [LARGE SCALE GENOMIC DNA]</scope>
    <source>
        <strain evidence="2">cv. B73</strain>
    </source>
</reference>